<dbReference type="PROSITE" id="PS00463">
    <property type="entry name" value="ZN2_CY6_FUNGAL_1"/>
    <property type="match status" value="1"/>
</dbReference>
<dbReference type="CDD" id="cd00067">
    <property type="entry name" value="GAL4"/>
    <property type="match status" value="1"/>
</dbReference>
<dbReference type="InterPro" id="IPR036864">
    <property type="entry name" value="Zn2-C6_fun-type_DNA-bd_sf"/>
</dbReference>
<gene>
    <name evidence="9" type="ORF">LEL_10976</name>
</gene>
<evidence type="ECO:0000256" key="6">
    <source>
        <dbReference type="ARBA" id="ARBA00023242"/>
    </source>
</evidence>
<dbReference type="EMBL" id="AZHF01000037">
    <property type="protein sequence ID" value="OAA55975.1"/>
    <property type="molecule type" value="Genomic_DNA"/>
</dbReference>
<dbReference type="OrthoDB" id="3145928at2759"/>
<dbReference type="Gene3D" id="4.10.240.10">
    <property type="entry name" value="Zn(2)-C6 fungal-type DNA-binding domain"/>
    <property type="match status" value="1"/>
</dbReference>
<feature type="domain" description="Zn(2)-C6 fungal-type" evidence="8">
    <location>
        <begin position="26"/>
        <end position="54"/>
    </location>
</feature>
<evidence type="ECO:0000256" key="5">
    <source>
        <dbReference type="ARBA" id="ARBA00023163"/>
    </source>
</evidence>
<dbReference type="GO" id="GO:0000981">
    <property type="term" value="F:DNA-binding transcription factor activity, RNA polymerase II-specific"/>
    <property type="evidence" value="ECO:0007669"/>
    <property type="project" value="InterPro"/>
</dbReference>
<name>A0A162IEF2_CORDF</name>
<keyword evidence="1" id="KW-0479">Metal-binding</keyword>
<keyword evidence="6" id="KW-0539">Nucleus</keyword>
<keyword evidence="4" id="KW-0238">DNA-binding</keyword>
<comment type="caution">
    <text evidence="9">The sequence shown here is derived from an EMBL/GenBank/DDBJ whole genome shotgun (WGS) entry which is preliminary data.</text>
</comment>
<evidence type="ECO:0000256" key="1">
    <source>
        <dbReference type="ARBA" id="ARBA00022723"/>
    </source>
</evidence>
<dbReference type="SUPFAM" id="SSF57701">
    <property type="entry name" value="Zn2/Cys6 DNA-binding domain"/>
    <property type="match status" value="1"/>
</dbReference>
<evidence type="ECO:0000256" key="4">
    <source>
        <dbReference type="ARBA" id="ARBA00023125"/>
    </source>
</evidence>
<dbReference type="InterPro" id="IPR052360">
    <property type="entry name" value="Transcr_Regulatory_Proteins"/>
</dbReference>
<evidence type="ECO:0000256" key="7">
    <source>
        <dbReference type="SAM" id="MobiDB-lite"/>
    </source>
</evidence>
<dbReference type="SMART" id="SM00066">
    <property type="entry name" value="GAL4"/>
    <property type="match status" value="1"/>
</dbReference>
<proteinExistence type="predicted"/>
<dbReference type="PANTHER" id="PTHR36206:SF13">
    <property type="entry name" value="TRANSCRIPTIONAL REGULATORY PROTEIN MOC3"/>
    <property type="match status" value="1"/>
</dbReference>
<evidence type="ECO:0000256" key="3">
    <source>
        <dbReference type="ARBA" id="ARBA00023015"/>
    </source>
</evidence>
<evidence type="ECO:0000313" key="10">
    <source>
        <dbReference type="Proteomes" id="UP000076881"/>
    </source>
</evidence>
<keyword evidence="2" id="KW-0862">Zinc</keyword>
<accession>A0A162IEF2</accession>
<dbReference type="PANTHER" id="PTHR36206">
    <property type="entry name" value="ASPERCRYPTIN BIOSYNTHESIS CLUSTER-SPECIFIC TRANSCRIPTION REGULATOR ATNN-RELATED"/>
    <property type="match status" value="1"/>
</dbReference>
<feature type="region of interest" description="Disordered" evidence="7">
    <location>
        <begin position="68"/>
        <end position="87"/>
    </location>
</feature>
<evidence type="ECO:0000259" key="8">
    <source>
        <dbReference type="PROSITE" id="PS50048"/>
    </source>
</evidence>
<organism evidence="9 10">
    <name type="scientific">Akanthomyces lecanii RCEF 1005</name>
    <dbReference type="NCBI Taxonomy" id="1081108"/>
    <lineage>
        <taxon>Eukaryota</taxon>
        <taxon>Fungi</taxon>
        <taxon>Dikarya</taxon>
        <taxon>Ascomycota</taxon>
        <taxon>Pezizomycotina</taxon>
        <taxon>Sordariomycetes</taxon>
        <taxon>Hypocreomycetidae</taxon>
        <taxon>Hypocreales</taxon>
        <taxon>Cordycipitaceae</taxon>
        <taxon>Akanthomyces</taxon>
        <taxon>Cordyceps confragosa</taxon>
    </lineage>
</organism>
<evidence type="ECO:0000256" key="2">
    <source>
        <dbReference type="ARBA" id="ARBA00022833"/>
    </source>
</evidence>
<dbReference type="Pfam" id="PF00172">
    <property type="entry name" value="Zn_clus"/>
    <property type="match status" value="1"/>
</dbReference>
<dbReference type="PROSITE" id="PS50048">
    <property type="entry name" value="ZN2_CY6_FUNGAL_2"/>
    <property type="match status" value="1"/>
</dbReference>
<protein>
    <submittedName>
        <fullName evidence="9">C6 zinc finger domain protein</fullName>
    </submittedName>
</protein>
<sequence length="442" mass="50074">MPRTTVDVDGNALERVRKWAPKTRTGCTTCRKRRVKCDEAKPRCRRCDSIGVVCGGYTITIHEFSAKQQRPPMFREPADSPAPMTVKPSPRDMHIFDLLRTETTQQLVGPFDHVFWNVNVLQAMRQYPAIWHACLALAATHKQLMISFQHAAPTTSQSAARSGQHGLHVFSLQQYDRSVKSIVEIMTKARSQLTEADKEAVLLAAVMFMLISSLRGDIDEAKVHARHCSQLFHCWRSWERARGTSTQRKTARVDCLLLEEQVVGMVAHFESQFPDASYPAAQTPYRCGTRPLVSAVEAYYEFMLLLCELNAAARRAAQHHQDSSEGASVGGPEPDDFWHYRTEFCAWQTRFHDFRLSGHVKNADRKGIRVLELLFMGVQPVLAMGAAEIVRSWDEHHARIWDLYRRSGAIIQEEDAQRGVSIGQSWDSEKFIFLESCPATSG</sequence>
<dbReference type="AlphaFoldDB" id="A0A162IEF2"/>
<dbReference type="Pfam" id="PF11951">
    <property type="entry name" value="Fungal_trans_2"/>
    <property type="match status" value="1"/>
</dbReference>
<reference evidence="9 10" key="1">
    <citation type="journal article" date="2016" name="Genome Biol. Evol.">
        <title>Divergent and convergent evolution of fungal pathogenicity.</title>
        <authorList>
            <person name="Shang Y."/>
            <person name="Xiao G."/>
            <person name="Zheng P."/>
            <person name="Cen K."/>
            <person name="Zhan S."/>
            <person name="Wang C."/>
        </authorList>
    </citation>
    <scope>NUCLEOTIDE SEQUENCE [LARGE SCALE GENOMIC DNA]</scope>
    <source>
        <strain evidence="9 10">RCEF 1005</strain>
    </source>
</reference>
<dbReference type="InterPro" id="IPR001138">
    <property type="entry name" value="Zn2Cys6_DnaBD"/>
</dbReference>
<dbReference type="Proteomes" id="UP000076881">
    <property type="component" value="Unassembled WGS sequence"/>
</dbReference>
<evidence type="ECO:0000313" key="9">
    <source>
        <dbReference type="EMBL" id="OAA55975.1"/>
    </source>
</evidence>
<dbReference type="InterPro" id="IPR021858">
    <property type="entry name" value="Fun_TF"/>
</dbReference>
<keyword evidence="3" id="KW-0805">Transcription regulation</keyword>
<dbReference type="GO" id="GO:0003677">
    <property type="term" value="F:DNA binding"/>
    <property type="evidence" value="ECO:0007669"/>
    <property type="project" value="UniProtKB-KW"/>
</dbReference>
<dbReference type="GO" id="GO:0008270">
    <property type="term" value="F:zinc ion binding"/>
    <property type="evidence" value="ECO:0007669"/>
    <property type="project" value="InterPro"/>
</dbReference>
<keyword evidence="10" id="KW-1185">Reference proteome</keyword>
<keyword evidence="5" id="KW-0804">Transcription</keyword>